<proteinExistence type="predicted"/>
<gene>
    <name evidence="2" type="ORF">ACA1_270370</name>
</gene>
<name>L8H2V1_ACACF</name>
<protein>
    <submittedName>
        <fullName evidence="2">Uncharacterized protein</fullName>
    </submittedName>
</protein>
<evidence type="ECO:0000313" key="2">
    <source>
        <dbReference type="EMBL" id="ELR19562.1"/>
    </source>
</evidence>
<feature type="transmembrane region" description="Helical" evidence="1">
    <location>
        <begin position="127"/>
        <end position="148"/>
    </location>
</feature>
<organism evidence="2 3">
    <name type="scientific">Acanthamoeba castellanii (strain ATCC 30010 / Neff)</name>
    <dbReference type="NCBI Taxonomy" id="1257118"/>
    <lineage>
        <taxon>Eukaryota</taxon>
        <taxon>Amoebozoa</taxon>
        <taxon>Discosea</taxon>
        <taxon>Longamoebia</taxon>
        <taxon>Centramoebida</taxon>
        <taxon>Acanthamoebidae</taxon>
        <taxon>Acanthamoeba</taxon>
    </lineage>
</organism>
<keyword evidence="1" id="KW-1133">Transmembrane helix</keyword>
<feature type="transmembrane region" description="Helical" evidence="1">
    <location>
        <begin position="16"/>
        <end position="38"/>
    </location>
</feature>
<accession>L8H2V1</accession>
<dbReference type="EMBL" id="KB007933">
    <property type="protein sequence ID" value="ELR19562.1"/>
    <property type="molecule type" value="Genomic_DNA"/>
</dbReference>
<dbReference type="RefSeq" id="XP_004341648.1">
    <property type="nucleotide sequence ID" value="XM_004341600.1"/>
</dbReference>
<keyword evidence="1" id="KW-0472">Membrane</keyword>
<keyword evidence="1" id="KW-0812">Transmembrane</keyword>
<feature type="transmembrane region" description="Helical" evidence="1">
    <location>
        <begin position="89"/>
        <end position="115"/>
    </location>
</feature>
<evidence type="ECO:0000313" key="3">
    <source>
        <dbReference type="Proteomes" id="UP000011083"/>
    </source>
</evidence>
<dbReference type="GeneID" id="14920350"/>
<dbReference type="VEuPathDB" id="AmoebaDB:ACA1_270370"/>
<dbReference type="KEGG" id="acan:ACA1_270370"/>
<dbReference type="AlphaFoldDB" id="L8H2V1"/>
<keyword evidence="3" id="KW-1185">Reference proteome</keyword>
<feature type="transmembrane region" description="Helical" evidence="1">
    <location>
        <begin position="44"/>
        <end position="68"/>
    </location>
</feature>
<sequence>MLLRSKKHPPRQTRTHFFLFFVICSALARATFFVLLHVPLNLHLYFFVWFLPEFLNLAAFVMLLRSWIRVWATSRHLATFTYRSTRVKLFVIEVTTITFIEVAQAVVFLVMIILGEGYFDLMQRVDAWYMGALELLLILSSGVCMGLVKYLEKRAKRRHDIIEIEQSFLSLFNRVLATSRMR</sequence>
<evidence type="ECO:0000256" key="1">
    <source>
        <dbReference type="SAM" id="Phobius"/>
    </source>
</evidence>
<dbReference type="Proteomes" id="UP000011083">
    <property type="component" value="Unassembled WGS sequence"/>
</dbReference>
<reference evidence="2 3" key="1">
    <citation type="journal article" date="2013" name="Genome Biol.">
        <title>Genome of Acanthamoeba castellanii highlights extensive lateral gene transfer and early evolution of tyrosine kinase signaling.</title>
        <authorList>
            <person name="Clarke M."/>
            <person name="Lohan A.J."/>
            <person name="Liu B."/>
            <person name="Lagkouvardos I."/>
            <person name="Roy S."/>
            <person name="Zafar N."/>
            <person name="Bertelli C."/>
            <person name="Schilde C."/>
            <person name="Kianianmomeni A."/>
            <person name="Burglin T.R."/>
            <person name="Frech C."/>
            <person name="Turcotte B."/>
            <person name="Kopec K.O."/>
            <person name="Synnott J.M."/>
            <person name="Choo C."/>
            <person name="Paponov I."/>
            <person name="Finkler A."/>
            <person name="Soon Heng Tan C."/>
            <person name="Hutchins A.P."/>
            <person name="Weinmeier T."/>
            <person name="Rattei T."/>
            <person name="Chu J.S."/>
            <person name="Gimenez G."/>
            <person name="Irimia M."/>
            <person name="Rigden D.J."/>
            <person name="Fitzpatrick D.A."/>
            <person name="Lorenzo-Morales J."/>
            <person name="Bateman A."/>
            <person name="Chiu C.H."/>
            <person name="Tang P."/>
            <person name="Hegemann P."/>
            <person name="Fromm H."/>
            <person name="Raoult D."/>
            <person name="Greub G."/>
            <person name="Miranda-Saavedra D."/>
            <person name="Chen N."/>
            <person name="Nash P."/>
            <person name="Ginger M.L."/>
            <person name="Horn M."/>
            <person name="Schaap P."/>
            <person name="Caler L."/>
            <person name="Loftus B."/>
        </authorList>
    </citation>
    <scope>NUCLEOTIDE SEQUENCE [LARGE SCALE GENOMIC DNA]</scope>
    <source>
        <strain evidence="2 3">Neff</strain>
    </source>
</reference>